<comment type="caution">
    <text evidence="1">The sequence shown here is derived from an EMBL/GenBank/DDBJ whole genome shotgun (WGS) entry which is preliminary data.</text>
</comment>
<name>A0A0S7XLD4_UNCSA</name>
<protein>
    <recommendedName>
        <fullName evidence="3">Rrf2 family transcriptional regulator</fullName>
    </recommendedName>
</protein>
<gene>
    <name evidence="1" type="ORF">AMJ44_14850</name>
</gene>
<dbReference type="Proteomes" id="UP000051861">
    <property type="component" value="Unassembled WGS sequence"/>
</dbReference>
<dbReference type="EMBL" id="LIZX01000247">
    <property type="protein sequence ID" value="KPJ63067.1"/>
    <property type="molecule type" value="Genomic_DNA"/>
</dbReference>
<reference evidence="1 2" key="1">
    <citation type="journal article" date="2015" name="Microbiome">
        <title>Genomic resolution of linkages in carbon, nitrogen, and sulfur cycling among widespread estuary sediment bacteria.</title>
        <authorList>
            <person name="Baker B.J."/>
            <person name="Lazar C.S."/>
            <person name="Teske A.P."/>
            <person name="Dick G.J."/>
        </authorList>
    </citation>
    <scope>NUCLEOTIDE SEQUENCE [LARGE SCALE GENOMIC DNA]</scope>
    <source>
        <strain evidence="1">DG_54_3</strain>
    </source>
</reference>
<dbReference type="Gene3D" id="1.10.10.10">
    <property type="entry name" value="Winged helix-like DNA-binding domain superfamily/Winged helix DNA-binding domain"/>
    <property type="match status" value="1"/>
</dbReference>
<dbReference type="InterPro" id="IPR000944">
    <property type="entry name" value="Tscrpt_reg_Rrf2"/>
</dbReference>
<feature type="non-terminal residue" evidence="1">
    <location>
        <position position="1"/>
    </location>
</feature>
<evidence type="ECO:0008006" key="3">
    <source>
        <dbReference type="Google" id="ProtNLM"/>
    </source>
</evidence>
<accession>A0A0S7XLD4</accession>
<dbReference type="GO" id="GO:0005829">
    <property type="term" value="C:cytosol"/>
    <property type="evidence" value="ECO:0007669"/>
    <property type="project" value="TreeGrafter"/>
</dbReference>
<dbReference type="InterPro" id="IPR036388">
    <property type="entry name" value="WH-like_DNA-bd_sf"/>
</dbReference>
<dbReference type="SUPFAM" id="SSF46785">
    <property type="entry name" value="Winged helix' DNA-binding domain"/>
    <property type="match status" value="1"/>
</dbReference>
<dbReference type="InterPro" id="IPR036390">
    <property type="entry name" value="WH_DNA-bd_sf"/>
</dbReference>
<dbReference type="PANTHER" id="PTHR33221:SF13">
    <property type="entry name" value="TRANSCRIPTIONAL REGULATOR-RELATED"/>
    <property type="match status" value="1"/>
</dbReference>
<proteinExistence type="predicted"/>
<evidence type="ECO:0000313" key="2">
    <source>
        <dbReference type="Proteomes" id="UP000051861"/>
    </source>
</evidence>
<dbReference type="GO" id="GO:0003700">
    <property type="term" value="F:DNA-binding transcription factor activity"/>
    <property type="evidence" value="ECO:0007669"/>
    <property type="project" value="TreeGrafter"/>
</dbReference>
<organism evidence="1 2">
    <name type="scientific">candidate division WOR-1 bacterium DG_54_3</name>
    <dbReference type="NCBI Taxonomy" id="1703775"/>
    <lineage>
        <taxon>Bacteria</taxon>
        <taxon>Bacillati</taxon>
        <taxon>Saganbacteria</taxon>
    </lineage>
</organism>
<sequence>GLIRSHRGAGGGFSLVRPANKITVKELLESIEGHICFAKCLSELEDCDKKDICKLRKVLKKVQDYATKILAQNTLADLI</sequence>
<dbReference type="AlphaFoldDB" id="A0A0S7XLD4"/>
<evidence type="ECO:0000313" key="1">
    <source>
        <dbReference type="EMBL" id="KPJ63067.1"/>
    </source>
</evidence>
<dbReference type="Pfam" id="PF02082">
    <property type="entry name" value="Rrf2"/>
    <property type="match status" value="1"/>
</dbReference>
<dbReference type="PROSITE" id="PS51197">
    <property type="entry name" value="HTH_RRF2_2"/>
    <property type="match status" value="1"/>
</dbReference>
<dbReference type="PANTHER" id="PTHR33221">
    <property type="entry name" value="WINGED HELIX-TURN-HELIX TRANSCRIPTIONAL REGULATOR, RRF2 FAMILY"/>
    <property type="match status" value="1"/>
</dbReference>